<reference evidence="4 5" key="1">
    <citation type="journal article" date="2015" name="Stand. Genomic Sci.">
        <title>Genomic Encyclopedia of Bacterial and Archaeal Type Strains, Phase III: the genomes of soil and plant-associated and newly described type strains.</title>
        <authorList>
            <person name="Whitman W.B."/>
            <person name="Woyke T."/>
            <person name="Klenk H.P."/>
            <person name="Zhou Y."/>
            <person name="Lilburn T.G."/>
            <person name="Beck B.J."/>
            <person name="De Vos P."/>
            <person name="Vandamme P."/>
            <person name="Eisen J.A."/>
            <person name="Garrity G."/>
            <person name="Hugenholtz P."/>
            <person name="Kyrpides N.C."/>
        </authorList>
    </citation>
    <scope>NUCLEOTIDE SEQUENCE [LARGE SCALE GENOMIC DNA]</scope>
    <source>
        <strain evidence="4 5">CGMCC 1.10821</strain>
    </source>
</reference>
<dbReference type="PANTHER" id="PTHR33525">
    <property type="match status" value="1"/>
</dbReference>
<feature type="domain" description="HDOD" evidence="3">
    <location>
        <begin position="140"/>
        <end position="315"/>
    </location>
</feature>
<organism evidence="4 5">
    <name type="scientific">Luteimonas cucumeris</name>
    <dbReference type="NCBI Taxonomy" id="985012"/>
    <lineage>
        <taxon>Bacteria</taxon>
        <taxon>Pseudomonadati</taxon>
        <taxon>Pseudomonadota</taxon>
        <taxon>Gammaproteobacteria</taxon>
        <taxon>Lysobacterales</taxon>
        <taxon>Lysobacteraceae</taxon>
        <taxon>Luteimonas</taxon>
    </lineage>
</organism>
<sequence length="374" mass="40037">MRILYVGDSACLPADLSEYISYLGDEWRVETVADGNAAIHAVASEPVDVLMVGPNLPDIPPPTLLGQVRTLRPETIRIALLEVEGGNVSPSVRLIGVAHRFLPLPLASETVLEAIHSLEELRDLLDSPRLRRAIGRIEHLPSPPHLYFSLTRALEEDEGSSGDIARIVAGDPAIAAKVLQLCNSAYFSNGRAITDLRLAVTRLGLATLRDLVLASEVFSIKTGANVDRTALQQRALLASRLAAKILPQSSAELGATAALLADIGLLLPGVRDERDPPGDGEPDERPGHAEAGAYLLGLWGLPMPIVEAVAFHRQPQRSSLRSFWVPGAVHVAGALAGNEPVDEHYLSSLGVLHQLPGWREMAETMSDRMAAAAA</sequence>
<dbReference type="InterPro" id="IPR001789">
    <property type="entry name" value="Sig_transdc_resp-reg_receiver"/>
</dbReference>
<dbReference type="SUPFAM" id="SSF109604">
    <property type="entry name" value="HD-domain/PDEase-like"/>
    <property type="match status" value="1"/>
</dbReference>
<dbReference type="EMBL" id="VLKN01000004">
    <property type="protein sequence ID" value="TWI02844.1"/>
    <property type="molecule type" value="Genomic_DNA"/>
</dbReference>
<dbReference type="InterPro" id="IPR011006">
    <property type="entry name" value="CheY-like_superfamily"/>
</dbReference>
<dbReference type="SUPFAM" id="SSF52172">
    <property type="entry name" value="CheY-like"/>
    <property type="match status" value="1"/>
</dbReference>
<comment type="caution">
    <text evidence="4">The sequence shown here is derived from an EMBL/GenBank/DDBJ whole genome shotgun (WGS) entry which is preliminary data.</text>
</comment>
<dbReference type="InterPro" id="IPR013976">
    <property type="entry name" value="HDOD"/>
</dbReference>
<dbReference type="PIRSF" id="PIRSF036883">
    <property type="entry name" value="RR_HD-GYP_mod"/>
    <property type="match status" value="1"/>
</dbReference>
<keyword evidence="5" id="KW-1185">Reference proteome</keyword>
<dbReference type="Pfam" id="PF08668">
    <property type="entry name" value="HDOD"/>
    <property type="match status" value="1"/>
</dbReference>
<dbReference type="OrthoDB" id="5755654at2"/>
<name>A0A562L5X6_9GAMM</name>
<accession>A0A562L5X6</accession>
<protein>
    <submittedName>
        <fullName evidence="4">HD-like signal output (HDOD) protein</fullName>
    </submittedName>
</protein>
<evidence type="ECO:0000313" key="4">
    <source>
        <dbReference type="EMBL" id="TWI02844.1"/>
    </source>
</evidence>
<dbReference type="RefSeq" id="WP_144899430.1">
    <property type="nucleotide sequence ID" value="NZ_VLKN01000004.1"/>
</dbReference>
<dbReference type="PROSITE" id="PS50110">
    <property type="entry name" value="RESPONSE_REGULATORY"/>
    <property type="match status" value="1"/>
</dbReference>
<dbReference type="InterPro" id="IPR052340">
    <property type="entry name" value="RNase_Y/CdgJ"/>
</dbReference>
<dbReference type="AlphaFoldDB" id="A0A562L5X6"/>
<feature type="domain" description="Response regulatory" evidence="2">
    <location>
        <begin position="2"/>
        <end position="119"/>
    </location>
</feature>
<gene>
    <name evidence="4" type="ORF">IP90_01942</name>
</gene>
<evidence type="ECO:0000256" key="1">
    <source>
        <dbReference type="PROSITE-ProRule" id="PRU00169"/>
    </source>
</evidence>
<evidence type="ECO:0000259" key="2">
    <source>
        <dbReference type="PROSITE" id="PS50110"/>
    </source>
</evidence>
<evidence type="ECO:0000259" key="3">
    <source>
        <dbReference type="PROSITE" id="PS51833"/>
    </source>
</evidence>
<comment type="caution">
    <text evidence="1">Lacks conserved residue(s) required for the propagation of feature annotation.</text>
</comment>
<dbReference type="PANTHER" id="PTHR33525:SF6">
    <property type="entry name" value="HDOD DOMAIN-CONTAINING PROTEIN"/>
    <property type="match status" value="1"/>
</dbReference>
<evidence type="ECO:0000313" key="5">
    <source>
        <dbReference type="Proteomes" id="UP000315167"/>
    </source>
</evidence>
<dbReference type="Proteomes" id="UP000315167">
    <property type="component" value="Unassembled WGS sequence"/>
</dbReference>
<dbReference type="InterPro" id="IPR014626">
    <property type="entry name" value="Sig_transdc_resp-reg_put"/>
</dbReference>
<dbReference type="PROSITE" id="PS51833">
    <property type="entry name" value="HDOD"/>
    <property type="match status" value="1"/>
</dbReference>
<proteinExistence type="predicted"/>
<dbReference type="Gene3D" id="1.10.3210.10">
    <property type="entry name" value="Hypothetical protein af1432"/>
    <property type="match status" value="1"/>
</dbReference>
<dbReference type="GO" id="GO:0000160">
    <property type="term" value="P:phosphorelay signal transduction system"/>
    <property type="evidence" value="ECO:0007669"/>
    <property type="project" value="InterPro"/>
</dbReference>
<dbReference type="Gene3D" id="3.40.50.2300">
    <property type="match status" value="1"/>
</dbReference>